<name>A0A068VJW1_COFCA</name>
<dbReference type="Gramene" id="CDP20869">
    <property type="protein sequence ID" value="CDP20869"/>
    <property type="gene ID" value="GSCOC_T00013346001"/>
</dbReference>
<evidence type="ECO:0000256" key="2">
    <source>
        <dbReference type="ARBA" id="ARBA00022729"/>
    </source>
</evidence>
<dbReference type="CDD" id="cd02120">
    <property type="entry name" value="PA_subtilisin_like"/>
    <property type="match status" value="1"/>
</dbReference>
<dbReference type="OMA" id="LMPMDIN"/>
<gene>
    <name evidence="3" type="ORF">GSCOC_T00013346001</name>
</gene>
<evidence type="ECO:0000256" key="1">
    <source>
        <dbReference type="ARBA" id="ARBA00011073"/>
    </source>
</evidence>
<keyword evidence="4" id="KW-1185">Reference proteome</keyword>
<dbReference type="InParanoid" id="A0A068VJW1"/>
<sequence>MVVLFLKQVVNTSPWVITVAASSIDRAFPTVLILWNNPTLLGQSLYIRKDSDKFYPIVYGEDVTTTDGDEDAARSASAAATNVKEVEGVGLIFARFPTKEVALCLDVPCVQVDYATGASLLAYIGTTNNPIVKFSLPKTSLGQQLSPPQRLFSSLLKDQIHSLPQIFWCLTLLLLWSTYWPLGSLLLPYCHLMPMDINLLQLNSR</sequence>
<dbReference type="EMBL" id="HG740992">
    <property type="protein sequence ID" value="CDP20869.1"/>
    <property type="molecule type" value="Genomic_DNA"/>
</dbReference>
<accession>A0A068VJW1</accession>
<dbReference type="PhylomeDB" id="A0A068VJW1"/>
<evidence type="ECO:0000313" key="4">
    <source>
        <dbReference type="Proteomes" id="UP000295252"/>
    </source>
</evidence>
<proteinExistence type="inferred from homology"/>
<keyword evidence="2" id="KW-0732">Signal</keyword>
<comment type="similarity">
    <text evidence="1">Belongs to the peptidase S8 family.</text>
</comment>
<dbReference type="PANTHER" id="PTHR10795">
    <property type="entry name" value="PROPROTEIN CONVERTASE SUBTILISIN/KEXIN"/>
    <property type="match status" value="1"/>
</dbReference>
<dbReference type="STRING" id="49390.A0A068VJW1"/>
<dbReference type="Proteomes" id="UP000295252">
    <property type="component" value="Unassembled WGS sequence"/>
</dbReference>
<reference evidence="4" key="1">
    <citation type="journal article" date="2014" name="Science">
        <title>The coffee genome provides insight into the convergent evolution of caffeine biosynthesis.</title>
        <authorList>
            <person name="Denoeud F."/>
            <person name="Carretero-Paulet L."/>
            <person name="Dereeper A."/>
            <person name="Droc G."/>
            <person name="Guyot R."/>
            <person name="Pietrella M."/>
            <person name="Zheng C."/>
            <person name="Alberti A."/>
            <person name="Anthony F."/>
            <person name="Aprea G."/>
            <person name="Aury J.M."/>
            <person name="Bento P."/>
            <person name="Bernard M."/>
            <person name="Bocs S."/>
            <person name="Campa C."/>
            <person name="Cenci A."/>
            <person name="Combes M.C."/>
            <person name="Crouzillat D."/>
            <person name="Da Silva C."/>
            <person name="Daddiego L."/>
            <person name="De Bellis F."/>
            <person name="Dussert S."/>
            <person name="Garsmeur O."/>
            <person name="Gayraud T."/>
            <person name="Guignon V."/>
            <person name="Jahn K."/>
            <person name="Jamilloux V."/>
            <person name="Joet T."/>
            <person name="Labadie K."/>
            <person name="Lan T."/>
            <person name="Leclercq J."/>
            <person name="Lepelley M."/>
            <person name="Leroy T."/>
            <person name="Li L.T."/>
            <person name="Librado P."/>
            <person name="Lopez L."/>
            <person name="Munoz A."/>
            <person name="Noel B."/>
            <person name="Pallavicini A."/>
            <person name="Perrotta G."/>
            <person name="Poncet V."/>
            <person name="Pot D."/>
            <person name="Priyono X."/>
            <person name="Rigoreau M."/>
            <person name="Rouard M."/>
            <person name="Rozas J."/>
            <person name="Tranchant-Dubreuil C."/>
            <person name="VanBuren R."/>
            <person name="Zhang Q."/>
            <person name="Andrade A.C."/>
            <person name="Argout X."/>
            <person name="Bertrand B."/>
            <person name="de Kochko A."/>
            <person name="Graziosi G."/>
            <person name="Henry R.J."/>
            <person name="Jayarama X."/>
            <person name="Ming R."/>
            <person name="Nagai C."/>
            <person name="Rounsley S."/>
            <person name="Sankoff D."/>
            <person name="Giuliano G."/>
            <person name="Albert V.A."/>
            <person name="Wincker P."/>
            <person name="Lashermes P."/>
        </authorList>
    </citation>
    <scope>NUCLEOTIDE SEQUENCE [LARGE SCALE GENOMIC DNA]</scope>
    <source>
        <strain evidence="4">cv. DH200-94</strain>
    </source>
</reference>
<evidence type="ECO:0000313" key="3">
    <source>
        <dbReference type="EMBL" id="CDP20869.1"/>
    </source>
</evidence>
<protein>
    <submittedName>
        <fullName evidence="3">DH200=94 genomic scaffold, scaffold_1908</fullName>
    </submittedName>
</protein>
<organism evidence="3 4">
    <name type="scientific">Coffea canephora</name>
    <name type="common">Robusta coffee</name>
    <dbReference type="NCBI Taxonomy" id="49390"/>
    <lineage>
        <taxon>Eukaryota</taxon>
        <taxon>Viridiplantae</taxon>
        <taxon>Streptophyta</taxon>
        <taxon>Embryophyta</taxon>
        <taxon>Tracheophyta</taxon>
        <taxon>Spermatophyta</taxon>
        <taxon>Magnoliopsida</taxon>
        <taxon>eudicotyledons</taxon>
        <taxon>Gunneridae</taxon>
        <taxon>Pentapetalae</taxon>
        <taxon>asterids</taxon>
        <taxon>lamiids</taxon>
        <taxon>Gentianales</taxon>
        <taxon>Rubiaceae</taxon>
        <taxon>Ixoroideae</taxon>
        <taxon>Gardenieae complex</taxon>
        <taxon>Bertiereae - Coffeeae clade</taxon>
        <taxon>Coffeeae</taxon>
        <taxon>Coffea</taxon>
    </lineage>
</organism>
<dbReference type="InterPro" id="IPR045051">
    <property type="entry name" value="SBT"/>
</dbReference>
<dbReference type="Gene3D" id="3.50.30.30">
    <property type="match status" value="1"/>
</dbReference>
<dbReference type="AlphaFoldDB" id="A0A068VJW1"/>